<proteinExistence type="predicted"/>
<accession>A0A7I8BYS2</accession>
<evidence type="ECO:0008006" key="4">
    <source>
        <dbReference type="Google" id="ProtNLM"/>
    </source>
</evidence>
<dbReference type="AlphaFoldDB" id="A0A7I8BYS2"/>
<geneLocation type="plasmid" evidence="2 3">
    <name>PPGU16_p1</name>
</geneLocation>
<dbReference type="EMBL" id="AP023176">
    <property type="protein sequence ID" value="BCF93371.1"/>
    <property type="molecule type" value="Genomic_DNA"/>
</dbReference>
<dbReference type="KEGG" id="plad:PPGU16_64380"/>
<dbReference type="Proteomes" id="UP000510888">
    <property type="component" value="Plasmid PPGU16_p1"/>
</dbReference>
<reference evidence="2 3" key="1">
    <citation type="journal article" date="2020" name="Genes (Basel)">
        <title>Genomic Comparison of Insect Gut Symbionts from Divergent Burkholderia Subclades.</title>
        <authorList>
            <person name="Takeshita K."/>
            <person name="Kikuchi Y."/>
        </authorList>
    </citation>
    <scope>NUCLEOTIDE SEQUENCE [LARGE SCALE GENOMIC DNA]</scope>
    <source>
        <strain evidence="2 3">PGU16</strain>
        <plasmid evidence="2 3">PPGU16_p1</plasmid>
    </source>
</reference>
<gene>
    <name evidence="2" type="ORF">PPGU16_64380</name>
</gene>
<evidence type="ECO:0000256" key="1">
    <source>
        <dbReference type="SAM" id="SignalP"/>
    </source>
</evidence>
<feature type="signal peptide" evidence="1">
    <location>
        <begin position="1"/>
        <end position="37"/>
    </location>
</feature>
<sequence>MAPQRGRLHLAEFNMSKFFKVAVWFALGVAASTSAFASGYGPAPHYNPLQGAPVSQQGPSAIVAEAGRNAAANDDMGGVATQTVESGRRTISGEFNVSTFKHH</sequence>
<keyword evidence="3" id="KW-1185">Reference proteome</keyword>
<evidence type="ECO:0000313" key="3">
    <source>
        <dbReference type="Proteomes" id="UP000510888"/>
    </source>
</evidence>
<organism evidence="2 3">
    <name type="scientific">Paraburkholderia largidicola</name>
    <dbReference type="NCBI Taxonomy" id="3014751"/>
    <lineage>
        <taxon>Bacteria</taxon>
        <taxon>Pseudomonadati</taxon>
        <taxon>Pseudomonadota</taxon>
        <taxon>Betaproteobacteria</taxon>
        <taxon>Burkholderiales</taxon>
        <taxon>Burkholderiaceae</taxon>
        <taxon>Paraburkholderia</taxon>
    </lineage>
</organism>
<name>A0A7I8BYS2_9BURK</name>
<keyword evidence="1" id="KW-0732">Signal</keyword>
<evidence type="ECO:0000313" key="2">
    <source>
        <dbReference type="EMBL" id="BCF93371.1"/>
    </source>
</evidence>
<keyword evidence="2" id="KW-0614">Plasmid</keyword>
<feature type="chain" id="PRO_5029677033" description="Lipoprotein" evidence="1">
    <location>
        <begin position="38"/>
        <end position="103"/>
    </location>
</feature>
<protein>
    <recommendedName>
        <fullName evidence="4">Lipoprotein</fullName>
    </recommendedName>
</protein>